<keyword evidence="2" id="KW-0732">Signal</keyword>
<evidence type="ECO:0000313" key="5">
    <source>
        <dbReference type="Proteomes" id="UP000578697"/>
    </source>
</evidence>
<dbReference type="AlphaFoldDB" id="A0A840SCU0"/>
<evidence type="ECO:0000256" key="2">
    <source>
        <dbReference type="SAM" id="SignalP"/>
    </source>
</evidence>
<dbReference type="KEGG" id="trc:DYE49_07385"/>
<dbReference type="RefSeq" id="WP_184651434.1">
    <property type="nucleotide sequence ID" value="NZ_JACHFR010000001.1"/>
</dbReference>
<dbReference type="EMBL" id="JACHFR010000001">
    <property type="protein sequence ID" value="MBB5217998.1"/>
    <property type="molecule type" value="Genomic_DNA"/>
</dbReference>
<dbReference type="InterPro" id="IPR013783">
    <property type="entry name" value="Ig-like_fold"/>
</dbReference>
<dbReference type="PROSITE" id="PS51257">
    <property type="entry name" value="PROKAR_LIPOPROTEIN"/>
    <property type="match status" value="1"/>
</dbReference>
<evidence type="ECO:0008006" key="7">
    <source>
        <dbReference type="Google" id="ProtNLM"/>
    </source>
</evidence>
<proteinExistence type="predicted"/>
<sequence>MKTKLLILRLFFTAAVFFTFACKESSGISYTEYSGSYTLEAESDELTNASVKIRLVTDSVFSDAVWYKGKYSGTASKLFSNSSAQEITYCDGEYSFEVTENATYSVAARTSASSTTLLRYIIIKNIDTEGPLQVSNAGAVYDASSGTMTVSWTDSESESSYDSPLSCIRISYSVNGGEWFFDSVSAGVQSYELTGVGGSSSDYYTFLLTAEDELGNSGLSKKIVRYLKDYSDADTGDIILADGSFVEPDYFDPDTMNAVAVVAFKNFSGVPVGIGLYDSSADESSENGNLKWLTTESGGYTMDFKETVCTPDVSGGNYLSADGTSVSVSGSSYDTVKFTDVSFTGDTDGSDNWEYISSMDPDCAAECDVYYPAYNFIENYGSYSGLTGSDYESGWYMPSISELFSIISNMSVINESLLLCGGMTIGENWYWSCSQSADAVFEIWTLRVYESYDQIITVLGTGTVQNEYEESGTDERYDDTGDSDGDGTDYGSAVTYDVVSSTMLNGFCIAVRAFE</sequence>
<name>A0A840SCU0_9SPIR</name>
<protein>
    <recommendedName>
        <fullName evidence="7">Fibronectin type-III domain-containing protein</fullName>
    </recommendedName>
</protein>
<evidence type="ECO:0000256" key="1">
    <source>
        <dbReference type="SAM" id="MobiDB-lite"/>
    </source>
</evidence>
<feature type="signal peptide" evidence="2">
    <location>
        <begin position="1"/>
        <end position="21"/>
    </location>
</feature>
<keyword evidence="5" id="KW-1185">Reference proteome</keyword>
<feature type="chain" id="PRO_5036418357" description="Fibronectin type-III domain-containing protein" evidence="2">
    <location>
        <begin position="22"/>
        <end position="515"/>
    </location>
</feature>
<organism evidence="3 5">
    <name type="scientific">Treponema rectale</name>
    <dbReference type="NCBI Taxonomy" id="744512"/>
    <lineage>
        <taxon>Bacteria</taxon>
        <taxon>Pseudomonadati</taxon>
        <taxon>Spirochaetota</taxon>
        <taxon>Spirochaetia</taxon>
        <taxon>Spirochaetales</taxon>
        <taxon>Treponemataceae</taxon>
        <taxon>Treponema</taxon>
    </lineage>
</organism>
<dbReference type="Proteomes" id="UP000593591">
    <property type="component" value="Chromosome"/>
</dbReference>
<reference evidence="4 6" key="1">
    <citation type="submission" date="2018-08" db="EMBL/GenBank/DDBJ databases">
        <title>The first complete genome of Treponema rectale (CHPAT), a commensal spirochete of the bovine rectum.</title>
        <authorList>
            <person name="Staton G.J."/>
            <person name="Clegg S.R."/>
            <person name="Carter S.D."/>
            <person name="Radford A.D."/>
            <person name="Darby A."/>
            <person name="Hall N."/>
            <person name="Birtles R.J."/>
            <person name="Evans N.J."/>
        </authorList>
    </citation>
    <scope>NUCLEOTIDE SEQUENCE [LARGE SCALE GENOMIC DNA]</scope>
    <source>
        <strain evidence="4 6">CHPA</strain>
    </source>
</reference>
<feature type="region of interest" description="Disordered" evidence="1">
    <location>
        <begin position="467"/>
        <end position="486"/>
    </location>
</feature>
<evidence type="ECO:0000313" key="3">
    <source>
        <dbReference type="EMBL" id="MBB5217998.1"/>
    </source>
</evidence>
<reference evidence="3 5" key="2">
    <citation type="submission" date="2020-08" db="EMBL/GenBank/DDBJ databases">
        <title>Genomic Encyclopedia of Type Strains, Phase IV (KMG-IV): sequencing the most valuable type-strain genomes for metagenomic binning, comparative biology and taxonomic classification.</title>
        <authorList>
            <person name="Goeker M."/>
        </authorList>
    </citation>
    <scope>NUCLEOTIDE SEQUENCE [LARGE SCALE GENOMIC DNA]</scope>
    <source>
        <strain evidence="3 5">DSM 103679</strain>
    </source>
</reference>
<dbReference type="Proteomes" id="UP000578697">
    <property type="component" value="Unassembled WGS sequence"/>
</dbReference>
<dbReference type="Gene3D" id="2.60.40.10">
    <property type="entry name" value="Immunoglobulins"/>
    <property type="match status" value="1"/>
</dbReference>
<accession>A0A840SCU0</accession>
<evidence type="ECO:0000313" key="4">
    <source>
        <dbReference type="EMBL" id="QOS40287.1"/>
    </source>
</evidence>
<evidence type="ECO:0000313" key="6">
    <source>
        <dbReference type="Proteomes" id="UP000593591"/>
    </source>
</evidence>
<dbReference type="EMBL" id="CP031517">
    <property type="protein sequence ID" value="QOS40287.1"/>
    <property type="molecule type" value="Genomic_DNA"/>
</dbReference>
<gene>
    <name evidence="4" type="ORF">DYE49_07385</name>
    <name evidence="3" type="ORF">HNP77_000342</name>
</gene>